<keyword evidence="3" id="KW-1185">Reference proteome</keyword>
<reference evidence="2 3" key="1">
    <citation type="submission" date="2016-09" db="EMBL/GenBank/DDBJ databases">
        <title>Genomic analysis reveals versatility of anaerobic energy metabolism of Geosporobacter ferrireducens IRF9 of phylum Firmicutes.</title>
        <authorList>
            <person name="Kim S.-J."/>
        </authorList>
    </citation>
    <scope>NUCLEOTIDE SEQUENCE [LARGE SCALE GENOMIC DNA]</scope>
    <source>
        <strain evidence="2 3">IRF9</strain>
    </source>
</reference>
<evidence type="ECO:0000313" key="3">
    <source>
        <dbReference type="Proteomes" id="UP000095743"/>
    </source>
</evidence>
<keyword evidence="1" id="KW-0472">Membrane</keyword>
<sequence>MTAFRWLLLLFLSLIQSIIGIMVARRRNLPSVLGGTIGFLFIPIFLKLLPNIAGATSRNTNNSDK</sequence>
<dbReference type="AlphaFoldDB" id="A0A1D8GNY7"/>
<gene>
    <name evidence="2" type="ORF">Gferi_25760</name>
</gene>
<protein>
    <submittedName>
        <fullName evidence="2">Uncharacterized protein</fullName>
    </submittedName>
</protein>
<keyword evidence="1" id="KW-0812">Transmembrane</keyword>
<dbReference type="RefSeq" id="WP_069980970.1">
    <property type="nucleotide sequence ID" value="NZ_CP017269.1"/>
</dbReference>
<accession>A0A1D8GNY7</accession>
<feature type="transmembrane region" description="Helical" evidence="1">
    <location>
        <begin position="30"/>
        <end position="49"/>
    </location>
</feature>
<organism evidence="2 3">
    <name type="scientific">Geosporobacter ferrireducens</name>
    <dbReference type="NCBI Taxonomy" id="1424294"/>
    <lineage>
        <taxon>Bacteria</taxon>
        <taxon>Bacillati</taxon>
        <taxon>Bacillota</taxon>
        <taxon>Clostridia</taxon>
        <taxon>Peptostreptococcales</taxon>
        <taxon>Thermotaleaceae</taxon>
        <taxon>Geosporobacter</taxon>
    </lineage>
</organism>
<keyword evidence="1" id="KW-1133">Transmembrane helix</keyword>
<proteinExistence type="predicted"/>
<name>A0A1D8GNY7_9FIRM</name>
<evidence type="ECO:0000313" key="2">
    <source>
        <dbReference type="EMBL" id="AOT72661.1"/>
    </source>
</evidence>
<evidence type="ECO:0000256" key="1">
    <source>
        <dbReference type="SAM" id="Phobius"/>
    </source>
</evidence>
<dbReference type="Proteomes" id="UP000095743">
    <property type="component" value="Chromosome"/>
</dbReference>
<dbReference type="EMBL" id="CP017269">
    <property type="protein sequence ID" value="AOT72661.1"/>
    <property type="molecule type" value="Genomic_DNA"/>
</dbReference>
<dbReference type="KEGG" id="gfe:Gferi_25760"/>